<comment type="caution">
    <text evidence="3">The sequence shown here is derived from an EMBL/GenBank/DDBJ whole genome shotgun (WGS) entry which is preliminary data.</text>
</comment>
<evidence type="ECO:0000259" key="2">
    <source>
        <dbReference type="Pfam" id="PF03795"/>
    </source>
</evidence>
<accession>A0A9X3N1G8</accession>
<sequence>MSEWIAFLHAPREHFAETMTPDEQAVFGAHAARLERLLDEGPLILAGPTLGAVNTGIVVFEAPDEAAAQRILDEDPVIVAGLCSGELRPFRATFLRGR</sequence>
<comment type="similarity">
    <text evidence="1">Belongs to the YciI family.</text>
</comment>
<dbReference type="InterPro" id="IPR011008">
    <property type="entry name" value="Dimeric_a/b-barrel"/>
</dbReference>
<proteinExistence type="inferred from homology"/>
<organism evidence="3 4">
    <name type="scientific">Solirubrobacter ginsenosidimutans</name>
    <dbReference type="NCBI Taxonomy" id="490573"/>
    <lineage>
        <taxon>Bacteria</taxon>
        <taxon>Bacillati</taxon>
        <taxon>Actinomycetota</taxon>
        <taxon>Thermoleophilia</taxon>
        <taxon>Solirubrobacterales</taxon>
        <taxon>Solirubrobacteraceae</taxon>
        <taxon>Solirubrobacter</taxon>
    </lineage>
</organism>
<name>A0A9X3N1G8_9ACTN</name>
<evidence type="ECO:0000313" key="4">
    <source>
        <dbReference type="Proteomes" id="UP001149140"/>
    </source>
</evidence>
<evidence type="ECO:0000313" key="3">
    <source>
        <dbReference type="EMBL" id="MDA0166896.1"/>
    </source>
</evidence>
<keyword evidence="4" id="KW-1185">Reference proteome</keyword>
<dbReference type="AlphaFoldDB" id="A0A9X3N1G8"/>
<reference evidence="3" key="1">
    <citation type="submission" date="2022-10" db="EMBL/GenBank/DDBJ databases">
        <title>The WGS of Solirubrobacter ginsenosidimutans DSM 21036.</title>
        <authorList>
            <person name="Jiang Z."/>
        </authorList>
    </citation>
    <scope>NUCLEOTIDE SEQUENCE</scope>
    <source>
        <strain evidence="3">DSM 21036</strain>
    </source>
</reference>
<feature type="domain" description="YCII-related" evidence="2">
    <location>
        <begin position="16"/>
        <end position="90"/>
    </location>
</feature>
<dbReference type="Gene3D" id="3.30.70.1060">
    <property type="entry name" value="Dimeric alpha+beta barrel"/>
    <property type="match status" value="1"/>
</dbReference>
<protein>
    <submittedName>
        <fullName evidence="3">YciI family protein</fullName>
    </submittedName>
</protein>
<dbReference type="Proteomes" id="UP001149140">
    <property type="component" value="Unassembled WGS sequence"/>
</dbReference>
<gene>
    <name evidence="3" type="ORF">OM076_41930</name>
</gene>
<dbReference type="SUPFAM" id="SSF54909">
    <property type="entry name" value="Dimeric alpha+beta barrel"/>
    <property type="match status" value="1"/>
</dbReference>
<dbReference type="RefSeq" id="WP_270046149.1">
    <property type="nucleotide sequence ID" value="NZ_JAPDOD010000080.1"/>
</dbReference>
<dbReference type="EMBL" id="JAPDOD010000080">
    <property type="protein sequence ID" value="MDA0166896.1"/>
    <property type="molecule type" value="Genomic_DNA"/>
</dbReference>
<dbReference type="Pfam" id="PF03795">
    <property type="entry name" value="YCII"/>
    <property type="match status" value="1"/>
</dbReference>
<dbReference type="InterPro" id="IPR005545">
    <property type="entry name" value="YCII"/>
</dbReference>
<evidence type="ECO:0000256" key="1">
    <source>
        <dbReference type="ARBA" id="ARBA00007689"/>
    </source>
</evidence>